<feature type="domain" description="Pyridoxamine 5'-phosphate oxidase N-terminal" evidence="2">
    <location>
        <begin position="5"/>
        <end position="102"/>
    </location>
</feature>
<dbReference type="InterPro" id="IPR011576">
    <property type="entry name" value="Pyridox_Oxase_N"/>
</dbReference>
<reference evidence="4" key="1">
    <citation type="journal article" date="2019" name="Int. J. Syst. Evol. Microbiol.">
        <title>The Global Catalogue of Microorganisms (GCM) 10K type strain sequencing project: providing services to taxonomists for standard genome sequencing and annotation.</title>
        <authorList>
            <consortium name="The Broad Institute Genomics Platform"/>
            <consortium name="The Broad Institute Genome Sequencing Center for Infectious Disease"/>
            <person name="Wu L."/>
            <person name="Ma J."/>
        </authorList>
    </citation>
    <scope>NUCLEOTIDE SEQUENCE [LARGE SCALE GENOMIC DNA]</scope>
    <source>
        <strain evidence="4">2902at01</strain>
    </source>
</reference>
<keyword evidence="1" id="KW-0560">Oxidoreductase</keyword>
<evidence type="ECO:0000259" key="2">
    <source>
        <dbReference type="Pfam" id="PF01243"/>
    </source>
</evidence>
<name>A0ABV8KR93_9ACTN</name>
<dbReference type="PANTHER" id="PTHR35176">
    <property type="entry name" value="HEME OXYGENASE HI_0854-RELATED"/>
    <property type="match status" value="1"/>
</dbReference>
<gene>
    <name evidence="3" type="ORF">ACFOX0_21220</name>
</gene>
<dbReference type="Gene3D" id="2.30.110.10">
    <property type="entry name" value="Electron Transport, Fmn-binding Protein, Chain A"/>
    <property type="match status" value="1"/>
</dbReference>
<dbReference type="Pfam" id="PF01243">
    <property type="entry name" value="PNPOx_N"/>
    <property type="match status" value="1"/>
</dbReference>
<evidence type="ECO:0000313" key="3">
    <source>
        <dbReference type="EMBL" id="MFC4108442.1"/>
    </source>
</evidence>
<organism evidence="3 4">
    <name type="scientific">Micromonospora zhanjiangensis</name>
    <dbReference type="NCBI Taxonomy" id="1522057"/>
    <lineage>
        <taxon>Bacteria</taxon>
        <taxon>Bacillati</taxon>
        <taxon>Actinomycetota</taxon>
        <taxon>Actinomycetes</taxon>
        <taxon>Micromonosporales</taxon>
        <taxon>Micromonosporaceae</taxon>
        <taxon>Micromonospora</taxon>
    </lineage>
</organism>
<proteinExistence type="predicted"/>
<dbReference type="RefSeq" id="WP_377548688.1">
    <property type="nucleotide sequence ID" value="NZ_JBHSBN010000015.1"/>
</dbReference>
<dbReference type="Proteomes" id="UP001595868">
    <property type="component" value="Unassembled WGS sequence"/>
</dbReference>
<protein>
    <submittedName>
        <fullName evidence="3">Pyridoxamine 5'-phosphate oxidase family protein</fullName>
    </submittedName>
</protein>
<dbReference type="EMBL" id="JBHSBN010000015">
    <property type="protein sequence ID" value="MFC4108442.1"/>
    <property type="molecule type" value="Genomic_DNA"/>
</dbReference>
<accession>A0ABV8KR93</accession>
<dbReference type="SUPFAM" id="SSF50475">
    <property type="entry name" value="FMN-binding split barrel"/>
    <property type="match status" value="1"/>
</dbReference>
<dbReference type="InterPro" id="IPR012349">
    <property type="entry name" value="Split_barrel_FMN-bd"/>
</dbReference>
<evidence type="ECO:0000256" key="1">
    <source>
        <dbReference type="ARBA" id="ARBA00023002"/>
    </source>
</evidence>
<evidence type="ECO:0000313" key="4">
    <source>
        <dbReference type="Proteomes" id="UP001595868"/>
    </source>
</evidence>
<dbReference type="PANTHER" id="PTHR35176:SF2">
    <property type="entry name" value="F420H(2)-DEPENDENT REDUCTASE RV1155"/>
    <property type="match status" value="1"/>
</dbReference>
<dbReference type="InterPro" id="IPR052019">
    <property type="entry name" value="F420H2_bilvrd_red/Heme_oxyg"/>
</dbReference>
<sequence>MDLSQARSMLTDGRQCVLASRRPDGSLQLNPVVVIGGRGDVALIATRAAAYKIKNIAHDPRVGLCVPPRRTWGGDWAQIDGYATVHRPPAATDEIAEYYERVDRPGFTPETVRRLCARGELVLIRILFERAVPDTPPGILEGGRDRSDSDR</sequence>
<comment type="caution">
    <text evidence="3">The sequence shown here is derived from an EMBL/GenBank/DDBJ whole genome shotgun (WGS) entry which is preliminary data.</text>
</comment>
<keyword evidence="4" id="KW-1185">Reference proteome</keyword>